<dbReference type="EMBL" id="DUZY01000007">
    <property type="protein sequence ID" value="DAD44756.1"/>
    <property type="molecule type" value="Genomic_DNA"/>
</dbReference>
<protein>
    <submittedName>
        <fullName evidence="2">Uncharacterized protein</fullName>
    </submittedName>
</protein>
<sequence length="56" mass="6562">MDELSNSTGPRIEILNNHCREFMQSIKVCIFLVIYVQIRIFVDLFVMISFLLIKGI</sequence>
<keyword evidence="1" id="KW-0472">Membrane</keyword>
<name>A0A822ZPA6_NELNU</name>
<keyword evidence="3" id="KW-1185">Reference proteome</keyword>
<reference evidence="2 3" key="1">
    <citation type="journal article" date="2020" name="Mol. Biol. Evol.">
        <title>Distinct Expression and Methylation Patterns for Genes with Different Fates following a Single Whole-Genome Duplication in Flowering Plants.</title>
        <authorList>
            <person name="Shi T."/>
            <person name="Rahmani R.S."/>
            <person name="Gugger P.F."/>
            <person name="Wang M."/>
            <person name="Li H."/>
            <person name="Zhang Y."/>
            <person name="Li Z."/>
            <person name="Wang Q."/>
            <person name="Van de Peer Y."/>
            <person name="Marchal K."/>
            <person name="Chen J."/>
        </authorList>
    </citation>
    <scope>NUCLEOTIDE SEQUENCE [LARGE SCALE GENOMIC DNA]</scope>
    <source>
        <tissue evidence="2">Leaf</tissue>
    </source>
</reference>
<feature type="transmembrane region" description="Helical" evidence="1">
    <location>
        <begin position="30"/>
        <end position="53"/>
    </location>
</feature>
<comment type="caution">
    <text evidence="2">The sequence shown here is derived from an EMBL/GenBank/DDBJ whole genome shotgun (WGS) entry which is preliminary data.</text>
</comment>
<evidence type="ECO:0000256" key="1">
    <source>
        <dbReference type="SAM" id="Phobius"/>
    </source>
</evidence>
<keyword evidence="1" id="KW-0812">Transmembrane</keyword>
<dbReference type="AlphaFoldDB" id="A0A822ZPA6"/>
<evidence type="ECO:0000313" key="2">
    <source>
        <dbReference type="EMBL" id="DAD44756.1"/>
    </source>
</evidence>
<evidence type="ECO:0000313" key="3">
    <source>
        <dbReference type="Proteomes" id="UP000607653"/>
    </source>
</evidence>
<gene>
    <name evidence="2" type="ORF">HUJ06_002986</name>
</gene>
<organism evidence="2 3">
    <name type="scientific">Nelumbo nucifera</name>
    <name type="common">Sacred lotus</name>
    <dbReference type="NCBI Taxonomy" id="4432"/>
    <lineage>
        <taxon>Eukaryota</taxon>
        <taxon>Viridiplantae</taxon>
        <taxon>Streptophyta</taxon>
        <taxon>Embryophyta</taxon>
        <taxon>Tracheophyta</taxon>
        <taxon>Spermatophyta</taxon>
        <taxon>Magnoliopsida</taxon>
        <taxon>Proteales</taxon>
        <taxon>Nelumbonaceae</taxon>
        <taxon>Nelumbo</taxon>
    </lineage>
</organism>
<proteinExistence type="predicted"/>
<accession>A0A822ZPA6</accession>
<dbReference type="Proteomes" id="UP000607653">
    <property type="component" value="Unassembled WGS sequence"/>
</dbReference>
<keyword evidence="1" id="KW-1133">Transmembrane helix</keyword>